<evidence type="ECO:0000259" key="6">
    <source>
        <dbReference type="Pfam" id="PF08281"/>
    </source>
</evidence>
<dbReference type="InterPro" id="IPR039425">
    <property type="entry name" value="RNA_pol_sigma-70-like"/>
</dbReference>
<dbReference type="PANTHER" id="PTHR43133">
    <property type="entry name" value="RNA POLYMERASE ECF-TYPE SIGMA FACTO"/>
    <property type="match status" value="1"/>
</dbReference>
<dbReference type="GO" id="GO:0016987">
    <property type="term" value="F:sigma factor activity"/>
    <property type="evidence" value="ECO:0007669"/>
    <property type="project" value="UniProtKB-KW"/>
</dbReference>
<comment type="similarity">
    <text evidence="1">Belongs to the sigma-70 factor family. ECF subfamily.</text>
</comment>
<evidence type="ECO:0000259" key="5">
    <source>
        <dbReference type="Pfam" id="PF04542"/>
    </source>
</evidence>
<dbReference type="RefSeq" id="WP_048641915.1">
    <property type="nucleotide sequence ID" value="NZ_CP012040.1"/>
</dbReference>
<keyword evidence="4" id="KW-0804">Transcription</keyword>
<dbReference type="KEGG" id="camu:CA2015_2177"/>
<keyword evidence="2" id="KW-0805">Transcription regulation</keyword>
<dbReference type="InterPro" id="IPR014284">
    <property type="entry name" value="RNA_pol_sigma-70_dom"/>
</dbReference>
<dbReference type="Pfam" id="PF04542">
    <property type="entry name" value="Sigma70_r2"/>
    <property type="match status" value="1"/>
</dbReference>
<feature type="domain" description="RNA polymerase sigma-70 region 2" evidence="5">
    <location>
        <begin position="30"/>
        <end position="92"/>
    </location>
</feature>
<dbReference type="InterPro" id="IPR014327">
    <property type="entry name" value="RNA_pol_sigma70_bacteroid"/>
</dbReference>
<dbReference type="GO" id="GO:0006352">
    <property type="term" value="P:DNA-templated transcription initiation"/>
    <property type="evidence" value="ECO:0007669"/>
    <property type="project" value="InterPro"/>
</dbReference>
<dbReference type="AlphaFoldDB" id="A0A0H4PFJ2"/>
<dbReference type="NCBIfam" id="TIGR02985">
    <property type="entry name" value="Sig70_bacteroi1"/>
    <property type="match status" value="1"/>
</dbReference>
<dbReference type="InterPro" id="IPR013249">
    <property type="entry name" value="RNA_pol_sigma70_r4_t2"/>
</dbReference>
<dbReference type="CDD" id="cd06171">
    <property type="entry name" value="Sigma70_r4"/>
    <property type="match status" value="1"/>
</dbReference>
<keyword evidence="3" id="KW-0731">Sigma factor</keyword>
<dbReference type="Gene3D" id="1.10.10.10">
    <property type="entry name" value="Winged helix-like DNA-binding domain superfamily/Winged helix DNA-binding domain"/>
    <property type="match status" value="1"/>
</dbReference>
<dbReference type="PANTHER" id="PTHR43133:SF46">
    <property type="entry name" value="RNA POLYMERASE SIGMA-70 FACTOR ECF SUBFAMILY"/>
    <property type="match status" value="1"/>
</dbReference>
<evidence type="ECO:0000256" key="2">
    <source>
        <dbReference type="ARBA" id="ARBA00023015"/>
    </source>
</evidence>
<dbReference type="InterPro" id="IPR013324">
    <property type="entry name" value="RNA_pol_sigma_r3/r4-like"/>
</dbReference>
<dbReference type="GO" id="GO:0003677">
    <property type="term" value="F:DNA binding"/>
    <property type="evidence" value="ECO:0007669"/>
    <property type="project" value="InterPro"/>
</dbReference>
<dbReference type="InterPro" id="IPR007627">
    <property type="entry name" value="RNA_pol_sigma70_r2"/>
</dbReference>
<dbReference type="Proteomes" id="UP000036520">
    <property type="component" value="Chromosome"/>
</dbReference>
<feature type="domain" description="RNA polymerase sigma factor 70 region 4 type 2" evidence="6">
    <location>
        <begin position="123"/>
        <end position="175"/>
    </location>
</feature>
<dbReference type="InterPro" id="IPR036388">
    <property type="entry name" value="WH-like_DNA-bd_sf"/>
</dbReference>
<proteinExistence type="inferred from homology"/>
<dbReference type="Pfam" id="PF08281">
    <property type="entry name" value="Sigma70_r4_2"/>
    <property type="match status" value="1"/>
</dbReference>
<dbReference type="SUPFAM" id="SSF88659">
    <property type="entry name" value="Sigma3 and sigma4 domains of RNA polymerase sigma factors"/>
    <property type="match status" value="1"/>
</dbReference>
<evidence type="ECO:0000313" key="8">
    <source>
        <dbReference type="Proteomes" id="UP000036520"/>
    </source>
</evidence>
<dbReference type="STRING" id="320787.CA2015_2177"/>
<gene>
    <name evidence="7" type="ORF">CA2015_2177</name>
</gene>
<evidence type="ECO:0000256" key="3">
    <source>
        <dbReference type="ARBA" id="ARBA00023082"/>
    </source>
</evidence>
<dbReference type="SUPFAM" id="SSF88946">
    <property type="entry name" value="Sigma2 domain of RNA polymerase sigma factors"/>
    <property type="match status" value="1"/>
</dbReference>
<evidence type="ECO:0000313" key="7">
    <source>
        <dbReference type="EMBL" id="AKP51598.1"/>
    </source>
</evidence>
<name>A0A0H4PFJ2_9BACT</name>
<keyword evidence="8" id="KW-1185">Reference proteome</keyword>
<dbReference type="Gene3D" id="1.10.1740.10">
    <property type="match status" value="1"/>
</dbReference>
<dbReference type="EMBL" id="CP012040">
    <property type="protein sequence ID" value="AKP51598.1"/>
    <property type="molecule type" value="Genomic_DNA"/>
</dbReference>
<dbReference type="InterPro" id="IPR013325">
    <property type="entry name" value="RNA_pol_sigma_r2"/>
</dbReference>
<accession>A0A0H4PFJ2</accession>
<sequence>MKNLKDYDRLIKAIAIYNCERSFREFFNIFYPELFETSVYYVKNNLIAEEIVSELFVKLWLKRNSLTEIKNIEAYLFISIKRLSLNYLRQKKTPQLYLNDIDTELCVNLRNPEDQMLSEEELLKIKNAIENLPEKCRLVFLLVKENGLKYKEVASTLDISEKMVEKHISTALKKLRKELSDSSFVKKYSPNIVKVISALSFIFFS</sequence>
<evidence type="ECO:0000256" key="1">
    <source>
        <dbReference type="ARBA" id="ARBA00010641"/>
    </source>
</evidence>
<dbReference type="NCBIfam" id="TIGR02937">
    <property type="entry name" value="sigma70-ECF"/>
    <property type="match status" value="1"/>
</dbReference>
<dbReference type="OrthoDB" id="1524077at2"/>
<protein>
    <submittedName>
        <fullName evidence="7">RNA polymerase ECF-type sigma factor</fullName>
    </submittedName>
</protein>
<reference evidence="7 8" key="1">
    <citation type="submission" date="2015-07" db="EMBL/GenBank/DDBJ databases">
        <authorList>
            <person name="Kim K.M."/>
        </authorList>
    </citation>
    <scope>NUCLEOTIDE SEQUENCE [LARGE SCALE GENOMIC DNA]</scope>
    <source>
        <strain evidence="7 8">KCTC 12363</strain>
    </source>
</reference>
<evidence type="ECO:0000256" key="4">
    <source>
        <dbReference type="ARBA" id="ARBA00023163"/>
    </source>
</evidence>
<organism evidence="7 8">
    <name type="scientific">Cyclobacterium amurskyense</name>
    <dbReference type="NCBI Taxonomy" id="320787"/>
    <lineage>
        <taxon>Bacteria</taxon>
        <taxon>Pseudomonadati</taxon>
        <taxon>Bacteroidota</taxon>
        <taxon>Cytophagia</taxon>
        <taxon>Cytophagales</taxon>
        <taxon>Cyclobacteriaceae</taxon>
        <taxon>Cyclobacterium</taxon>
    </lineage>
</organism>